<keyword evidence="3" id="KW-0732">Signal</keyword>
<keyword evidence="2" id="KW-1133">Transmembrane helix</keyword>
<dbReference type="GO" id="GO:0005634">
    <property type="term" value="C:nucleus"/>
    <property type="evidence" value="ECO:0007669"/>
    <property type="project" value="TreeGrafter"/>
</dbReference>
<evidence type="ECO:0000256" key="2">
    <source>
        <dbReference type="SAM" id="Phobius"/>
    </source>
</evidence>
<protein>
    <recommendedName>
        <fullName evidence="6">Pituitary tumor-transforming gene 1 protein-interacting protein</fullName>
    </recommendedName>
</protein>
<dbReference type="PANTHER" id="PTHR15191:SF3">
    <property type="entry name" value="PITUITARY TUMOR-TRANSFORMING GENE PROTEIN-BINDING FACTOR"/>
    <property type="match status" value="1"/>
</dbReference>
<evidence type="ECO:0000256" key="3">
    <source>
        <dbReference type="SAM" id="SignalP"/>
    </source>
</evidence>
<dbReference type="GO" id="GO:0006606">
    <property type="term" value="P:protein import into nucleus"/>
    <property type="evidence" value="ECO:0007669"/>
    <property type="project" value="TreeGrafter"/>
</dbReference>
<dbReference type="GeneID" id="136819403"/>
<proteinExistence type="predicted"/>
<dbReference type="EnsemblMetazoa" id="CLYHEMT014014.1">
    <property type="protein sequence ID" value="CLYHEMP014014.1"/>
    <property type="gene ID" value="CLYHEMG014014"/>
</dbReference>
<feature type="chain" id="PRO_5029768718" description="Pituitary tumor-transforming gene 1 protein-interacting protein" evidence="3">
    <location>
        <begin position="26"/>
        <end position="180"/>
    </location>
</feature>
<keyword evidence="5" id="KW-1185">Reference proteome</keyword>
<dbReference type="OrthoDB" id="5829916at2759"/>
<sequence>MVSIKTSLLLIVVFCLTWFVQDTIGASCEFKKSSNGTVSGSCGECVGYDIECFYCDSTKKCEKRTSVIVNKDQCSGKWYTYSQCTIPGVVLIVIAPLAAVLLLVFLCCCVYCICCRDCCRERSQRKWAKEDSKRENRKNERDAKHAARDEERKLKHDQIRAKYGLFKDDSNKYQKFDTDP</sequence>
<keyword evidence="2" id="KW-0472">Membrane</keyword>
<feature type="region of interest" description="Disordered" evidence="1">
    <location>
        <begin position="130"/>
        <end position="156"/>
    </location>
</feature>
<evidence type="ECO:0000313" key="5">
    <source>
        <dbReference type="Proteomes" id="UP000594262"/>
    </source>
</evidence>
<evidence type="ECO:0008006" key="6">
    <source>
        <dbReference type="Google" id="ProtNLM"/>
    </source>
</evidence>
<evidence type="ECO:0000256" key="1">
    <source>
        <dbReference type="SAM" id="MobiDB-lite"/>
    </source>
</evidence>
<evidence type="ECO:0000313" key="4">
    <source>
        <dbReference type="EnsemblMetazoa" id="CLYHEMP014014.1"/>
    </source>
</evidence>
<name>A0A7M5WW73_9CNID</name>
<dbReference type="RefSeq" id="XP_066931735.1">
    <property type="nucleotide sequence ID" value="XM_067075634.1"/>
</dbReference>
<keyword evidence="2" id="KW-0812">Transmembrane</keyword>
<reference evidence="4" key="1">
    <citation type="submission" date="2021-01" db="UniProtKB">
        <authorList>
            <consortium name="EnsemblMetazoa"/>
        </authorList>
    </citation>
    <scope>IDENTIFICATION</scope>
</reference>
<dbReference type="InterPro" id="IPR052304">
    <property type="entry name" value="PTTG1IP"/>
</dbReference>
<dbReference type="GO" id="GO:0005737">
    <property type="term" value="C:cytoplasm"/>
    <property type="evidence" value="ECO:0007669"/>
    <property type="project" value="TreeGrafter"/>
</dbReference>
<dbReference type="AlphaFoldDB" id="A0A7M5WW73"/>
<organism evidence="4 5">
    <name type="scientific">Clytia hemisphaerica</name>
    <dbReference type="NCBI Taxonomy" id="252671"/>
    <lineage>
        <taxon>Eukaryota</taxon>
        <taxon>Metazoa</taxon>
        <taxon>Cnidaria</taxon>
        <taxon>Hydrozoa</taxon>
        <taxon>Hydroidolina</taxon>
        <taxon>Leptothecata</taxon>
        <taxon>Obeliida</taxon>
        <taxon>Clytiidae</taxon>
        <taxon>Clytia</taxon>
    </lineage>
</organism>
<feature type="signal peptide" evidence="3">
    <location>
        <begin position="1"/>
        <end position="25"/>
    </location>
</feature>
<dbReference type="PANTHER" id="PTHR15191">
    <property type="entry name" value="PROTEIN CBG20567"/>
    <property type="match status" value="1"/>
</dbReference>
<dbReference type="Proteomes" id="UP000594262">
    <property type="component" value="Unplaced"/>
</dbReference>
<feature type="transmembrane region" description="Helical" evidence="2">
    <location>
        <begin position="89"/>
        <end position="114"/>
    </location>
</feature>
<accession>A0A7M5WW73</accession>